<comment type="pathway">
    <text evidence="1">Glycolipid biosynthesis; glycosylphosphatidylinositol-anchor biosynthesis.</text>
</comment>
<organism evidence="4 5">
    <name type="scientific">Phlebiopsis gigantea (strain 11061_1 CR5-6)</name>
    <name type="common">White-rot fungus</name>
    <name type="synonym">Peniophora gigantea</name>
    <dbReference type="NCBI Taxonomy" id="745531"/>
    <lineage>
        <taxon>Eukaryota</taxon>
        <taxon>Fungi</taxon>
        <taxon>Dikarya</taxon>
        <taxon>Basidiomycota</taxon>
        <taxon>Agaricomycotina</taxon>
        <taxon>Agaricomycetes</taxon>
        <taxon>Polyporales</taxon>
        <taxon>Phanerochaetaceae</taxon>
        <taxon>Phlebiopsis</taxon>
    </lineage>
</organism>
<comment type="similarity">
    <text evidence="2">Belongs to the PIGH family.</text>
</comment>
<evidence type="ECO:0000313" key="5">
    <source>
        <dbReference type="Proteomes" id="UP000053257"/>
    </source>
</evidence>
<dbReference type="OrthoDB" id="6256716at2759"/>
<dbReference type="AlphaFoldDB" id="A0A0C3S054"/>
<dbReference type="UniPathway" id="UPA00196"/>
<evidence type="ECO:0000256" key="2">
    <source>
        <dbReference type="ARBA" id="ARBA00009610"/>
    </source>
</evidence>
<dbReference type="GO" id="GO:0000506">
    <property type="term" value="C:glycosylphosphatidylinositol-N-acetylglucosaminyltransferase (GPI-GnT) complex"/>
    <property type="evidence" value="ECO:0007669"/>
    <property type="project" value="InterPro"/>
</dbReference>
<feature type="domain" description="Phosphatidylinositol N-acetylglucosaminyltransferase subunit H conserved" evidence="3">
    <location>
        <begin position="92"/>
        <end position="162"/>
    </location>
</feature>
<dbReference type="InterPro" id="IPR019328">
    <property type="entry name" value="PIGH-H_dom"/>
</dbReference>
<dbReference type="PANTHER" id="PTHR15231:SF1">
    <property type="entry name" value="PHOSPHATIDYLINOSITOL N-ACETYLGLUCOSAMINYLTRANSFERASE SUBUNIT H"/>
    <property type="match status" value="1"/>
</dbReference>
<dbReference type="GO" id="GO:0006506">
    <property type="term" value="P:GPI anchor biosynthetic process"/>
    <property type="evidence" value="ECO:0007669"/>
    <property type="project" value="UniProtKB-UniPathway"/>
</dbReference>
<accession>A0A0C3S054</accession>
<evidence type="ECO:0000313" key="4">
    <source>
        <dbReference type="EMBL" id="KIP08186.1"/>
    </source>
</evidence>
<keyword evidence="5" id="KW-1185">Reference proteome</keyword>
<dbReference type="HOGENOM" id="CLU_114240_0_0_1"/>
<dbReference type="PANTHER" id="PTHR15231">
    <property type="entry name" value="PHOSPHATIDYLINOSITOL N-ACETYLGLUCOSAMINYLTRANSFERASE SUBUNIT H"/>
    <property type="match status" value="1"/>
</dbReference>
<dbReference type="STRING" id="745531.A0A0C3S054"/>
<evidence type="ECO:0000259" key="3">
    <source>
        <dbReference type="Pfam" id="PF10181"/>
    </source>
</evidence>
<dbReference type="Pfam" id="PF10181">
    <property type="entry name" value="PIG-H"/>
    <property type="match status" value="1"/>
</dbReference>
<evidence type="ECO:0000256" key="1">
    <source>
        <dbReference type="ARBA" id="ARBA00004687"/>
    </source>
</evidence>
<dbReference type="InterPro" id="IPR044215">
    <property type="entry name" value="PIG-H"/>
</dbReference>
<reference evidence="4 5" key="1">
    <citation type="journal article" date="2014" name="PLoS Genet.">
        <title>Analysis of the Phlebiopsis gigantea genome, transcriptome and secretome provides insight into its pioneer colonization strategies of wood.</title>
        <authorList>
            <person name="Hori C."/>
            <person name="Ishida T."/>
            <person name="Igarashi K."/>
            <person name="Samejima M."/>
            <person name="Suzuki H."/>
            <person name="Master E."/>
            <person name="Ferreira P."/>
            <person name="Ruiz-Duenas F.J."/>
            <person name="Held B."/>
            <person name="Canessa P."/>
            <person name="Larrondo L.F."/>
            <person name="Schmoll M."/>
            <person name="Druzhinina I.S."/>
            <person name="Kubicek C.P."/>
            <person name="Gaskell J.A."/>
            <person name="Kersten P."/>
            <person name="St John F."/>
            <person name="Glasner J."/>
            <person name="Sabat G."/>
            <person name="Splinter BonDurant S."/>
            <person name="Syed K."/>
            <person name="Yadav J."/>
            <person name="Mgbeahuruike A.C."/>
            <person name="Kovalchuk A."/>
            <person name="Asiegbu F.O."/>
            <person name="Lackner G."/>
            <person name="Hoffmeister D."/>
            <person name="Rencoret J."/>
            <person name="Gutierrez A."/>
            <person name="Sun H."/>
            <person name="Lindquist E."/>
            <person name="Barry K."/>
            <person name="Riley R."/>
            <person name="Grigoriev I.V."/>
            <person name="Henrissat B."/>
            <person name="Kues U."/>
            <person name="Berka R.M."/>
            <person name="Martinez A.T."/>
            <person name="Covert S.F."/>
            <person name="Blanchette R.A."/>
            <person name="Cullen D."/>
        </authorList>
    </citation>
    <scope>NUCLEOTIDE SEQUENCE [LARGE SCALE GENOMIC DNA]</scope>
    <source>
        <strain evidence="4 5">11061_1 CR5-6</strain>
    </source>
</reference>
<sequence>MQHIRPLQDHPEFTIREYSGWTEYRVENWRLARDGSHKVVRGYGWSWLDPLIPLVTAVCWQTISNTRLYSFLYTLLIGTYVYSKCTNVLWESVIVIHSFGIQYETHRGLPGIPLLMSRHFIPLTCLQDFVINEGLHGWNVRYYLAALEQSPHGTISLHVPFENILPHFPVLLEVYQEVQEMVFQRPSGASTDEQPH</sequence>
<name>A0A0C3S054_PHLG1</name>
<dbReference type="EMBL" id="KN840484">
    <property type="protein sequence ID" value="KIP08186.1"/>
    <property type="molecule type" value="Genomic_DNA"/>
</dbReference>
<gene>
    <name evidence="4" type="ORF">PHLGIDRAFT_390456</name>
</gene>
<dbReference type="Proteomes" id="UP000053257">
    <property type="component" value="Unassembled WGS sequence"/>
</dbReference>
<protein>
    <recommendedName>
        <fullName evidence="3">Phosphatidylinositol N-acetylglucosaminyltransferase subunit H conserved domain-containing protein</fullName>
    </recommendedName>
</protein>
<proteinExistence type="inferred from homology"/>